<organism evidence="1 2">
    <name type="scientific">Halteria grandinella</name>
    <dbReference type="NCBI Taxonomy" id="5974"/>
    <lineage>
        <taxon>Eukaryota</taxon>
        <taxon>Sar</taxon>
        <taxon>Alveolata</taxon>
        <taxon>Ciliophora</taxon>
        <taxon>Intramacronucleata</taxon>
        <taxon>Spirotrichea</taxon>
        <taxon>Stichotrichia</taxon>
        <taxon>Sporadotrichida</taxon>
        <taxon>Halteriidae</taxon>
        <taxon>Halteria</taxon>
    </lineage>
</organism>
<dbReference type="EMBL" id="RRYP01000875">
    <property type="protein sequence ID" value="TNV86719.1"/>
    <property type="molecule type" value="Genomic_DNA"/>
</dbReference>
<evidence type="ECO:0008006" key="3">
    <source>
        <dbReference type="Google" id="ProtNLM"/>
    </source>
</evidence>
<proteinExistence type="predicted"/>
<dbReference type="OrthoDB" id="10438945at2759"/>
<evidence type="ECO:0000313" key="1">
    <source>
        <dbReference type="EMBL" id="TNV86719.1"/>
    </source>
</evidence>
<dbReference type="AlphaFoldDB" id="A0A8J8T902"/>
<protein>
    <recommendedName>
        <fullName evidence="3">Mitochondrial import inner membrane translocase subunit</fullName>
    </recommendedName>
</protein>
<accession>A0A8J8T902</accession>
<gene>
    <name evidence="1" type="ORF">FGO68_gene315</name>
</gene>
<dbReference type="Proteomes" id="UP000785679">
    <property type="component" value="Unassembled WGS sequence"/>
</dbReference>
<reference evidence="1" key="1">
    <citation type="submission" date="2019-06" db="EMBL/GenBank/DDBJ databases">
        <authorList>
            <person name="Zheng W."/>
        </authorList>
    </citation>
    <scope>NUCLEOTIDE SEQUENCE</scope>
    <source>
        <strain evidence="1">QDHG01</strain>
    </source>
</reference>
<comment type="caution">
    <text evidence="1">The sequence shown here is derived from an EMBL/GenBank/DDBJ whole genome shotgun (WGS) entry which is preliminary data.</text>
</comment>
<evidence type="ECO:0000313" key="2">
    <source>
        <dbReference type="Proteomes" id="UP000785679"/>
    </source>
</evidence>
<name>A0A8J8T902_HALGN</name>
<keyword evidence="2" id="KW-1185">Reference proteome</keyword>
<sequence length="82" mass="9281">MDATYSPTSLVNQLELFRQNSKRLQNETFKIEAMISLMNNCADRCNLQYKESGLKAVEGAEDVECFNTCITKSQQVNKLVGK</sequence>